<feature type="transmembrane region" description="Helical" evidence="4">
    <location>
        <begin position="731"/>
        <end position="756"/>
    </location>
</feature>
<dbReference type="Pfam" id="PF00041">
    <property type="entry name" value="fn3"/>
    <property type="match status" value="2"/>
</dbReference>
<feature type="compositionally biased region" description="Low complexity" evidence="3">
    <location>
        <begin position="867"/>
        <end position="884"/>
    </location>
</feature>
<feature type="compositionally biased region" description="Basic residues" evidence="3">
    <location>
        <begin position="956"/>
        <end position="966"/>
    </location>
</feature>
<dbReference type="AlphaFoldDB" id="A0A9D4BEG6"/>
<dbReference type="SUPFAM" id="SSF49265">
    <property type="entry name" value="Fibronectin type III"/>
    <property type="match status" value="1"/>
</dbReference>
<accession>A0A9D4BEG6</accession>
<dbReference type="CDD" id="cd00096">
    <property type="entry name" value="Ig"/>
    <property type="match status" value="1"/>
</dbReference>
<evidence type="ECO:0000313" key="8">
    <source>
        <dbReference type="Proteomes" id="UP000828390"/>
    </source>
</evidence>
<feature type="domain" description="Fibronectin type-III" evidence="6">
    <location>
        <begin position="469"/>
        <end position="572"/>
    </location>
</feature>
<evidence type="ECO:0000259" key="6">
    <source>
        <dbReference type="PROSITE" id="PS50853"/>
    </source>
</evidence>
<dbReference type="InterPro" id="IPR007110">
    <property type="entry name" value="Ig-like_dom"/>
</dbReference>
<evidence type="ECO:0000259" key="5">
    <source>
        <dbReference type="PROSITE" id="PS50835"/>
    </source>
</evidence>
<keyword evidence="8" id="KW-1185">Reference proteome</keyword>
<feature type="region of interest" description="Disordered" evidence="3">
    <location>
        <begin position="696"/>
        <end position="724"/>
    </location>
</feature>
<feature type="region of interest" description="Disordered" evidence="3">
    <location>
        <begin position="925"/>
        <end position="1027"/>
    </location>
</feature>
<dbReference type="CDD" id="cd00063">
    <property type="entry name" value="FN3"/>
    <property type="match status" value="2"/>
</dbReference>
<dbReference type="InterPro" id="IPR003961">
    <property type="entry name" value="FN3_dom"/>
</dbReference>
<dbReference type="Pfam" id="PF13927">
    <property type="entry name" value="Ig_3"/>
    <property type="match status" value="3"/>
</dbReference>
<dbReference type="OrthoDB" id="9998697at2759"/>
<dbReference type="EMBL" id="JAIWYP010000025">
    <property type="protein sequence ID" value="KAH3692116.1"/>
    <property type="molecule type" value="Genomic_DNA"/>
</dbReference>
<dbReference type="PROSITE" id="PS50835">
    <property type="entry name" value="IG_LIKE"/>
    <property type="match status" value="4"/>
</dbReference>
<dbReference type="Proteomes" id="UP000828390">
    <property type="component" value="Unassembled WGS sequence"/>
</dbReference>
<dbReference type="SUPFAM" id="SSF48726">
    <property type="entry name" value="Immunoglobulin"/>
    <property type="match status" value="4"/>
</dbReference>
<keyword evidence="2" id="KW-1015">Disulfide bond</keyword>
<feature type="compositionally biased region" description="Basic and acidic residues" evidence="3">
    <location>
        <begin position="925"/>
        <end position="941"/>
    </location>
</feature>
<keyword evidence="4" id="KW-0812">Transmembrane</keyword>
<dbReference type="Gene3D" id="2.60.40.10">
    <property type="entry name" value="Immunoglobulins"/>
    <property type="match status" value="6"/>
</dbReference>
<feature type="region of interest" description="Disordered" evidence="3">
    <location>
        <begin position="427"/>
        <end position="462"/>
    </location>
</feature>
<reference evidence="7" key="1">
    <citation type="journal article" date="2019" name="bioRxiv">
        <title>The Genome of the Zebra Mussel, Dreissena polymorpha: A Resource for Invasive Species Research.</title>
        <authorList>
            <person name="McCartney M.A."/>
            <person name="Auch B."/>
            <person name="Kono T."/>
            <person name="Mallez S."/>
            <person name="Zhang Y."/>
            <person name="Obille A."/>
            <person name="Becker A."/>
            <person name="Abrahante J.E."/>
            <person name="Garbe J."/>
            <person name="Badalamenti J.P."/>
            <person name="Herman A."/>
            <person name="Mangelson H."/>
            <person name="Liachko I."/>
            <person name="Sullivan S."/>
            <person name="Sone E.D."/>
            <person name="Koren S."/>
            <person name="Silverstein K.A.T."/>
            <person name="Beckman K.B."/>
            <person name="Gohl D.M."/>
        </authorList>
    </citation>
    <scope>NUCLEOTIDE SEQUENCE</scope>
    <source>
        <strain evidence="7">Duluth1</strain>
        <tissue evidence="7">Whole animal</tissue>
    </source>
</reference>
<evidence type="ECO:0000256" key="3">
    <source>
        <dbReference type="SAM" id="MobiDB-lite"/>
    </source>
</evidence>
<feature type="domain" description="Ig-like" evidence="5">
    <location>
        <begin position="225"/>
        <end position="314"/>
    </location>
</feature>
<dbReference type="PROSITE" id="PS50853">
    <property type="entry name" value="FN3"/>
    <property type="match status" value="2"/>
</dbReference>
<dbReference type="SMART" id="SM00409">
    <property type="entry name" value="IG"/>
    <property type="match status" value="4"/>
</dbReference>
<dbReference type="InterPro" id="IPR036116">
    <property type="entry name" value="FN3_sf"/>
</dbReference>
<keyword evidence="4" id="KW-0472">Membrane</keyword>
<organism evidence="7 8">
    <name type="scientific">Dreissena polymorpha</name>
    <name type="common">Zebra mussel</name>
    <name type="synonym">Mytilus polymorpha</name>
    <dbReference type="NCBI Taxonomy" id="45954"/>
    <lineage>
        <taxon>Eukaryota</taxon>
        <taxon>Metazoa</taxon>
        <taxon>Spiralia</taxon>
        <taxon>Lophotrochozoa</taxon>
        <taxon>Mollusca</taxon>
        <taxon>Bivalvia</taxon>
        <taxon>Autobranchia</taxon>
        <taxon>Heteroconchia</taxon>
        <taxon>Euheterodonta</taxon>
        <taxon>Imparidentia</taxon>
        <taxon>Neoheterodontei</taxon>
        <taxon>Myida</taxon>
        <taxon>Dreissenoidea</taxon>
        <taxon>Dreissenidae</taxon>
        <taxon>Dreissena</taxon>
    </lineage>
</organism>
<feature type="compositionally biased region" description="Basic residues" evidence="3">
    <location>
        <begin position="435"/>
        <end position="448"/>
    </location>
</feature>
<feature type="region of interest" description="Disordered" evidence="3">
    <location>
        <begin position="865"/>
        <end position="884"/>
    </location>
</feature>
<evidence type="ECO:0000256" key="4">
    <source>
        <dbReference type="SAM" id="Phobius"/>
    </source>
</evidence>
<feature type="compositionally biased region" description="Low complexity" evidence="3">
    <location>
        <begin position="1017"/>
        <end position="1027"/>
    </location>
</feature>
<dbReference type="PANTHER" id="PTHR44170">
    <property type="entry name" value="PROTEIN SIDEKICK"/>
    <property type="match status" value="1"/>
</dbReference>
<feature type="domain" description="Ig-like" evidence="5">
    <location>
        <begin position="31"/>
        <end position="116"/>
    </location>
</feature>
<feature type="domain" description="Ig-like" evidence="5">
    <location>
        <begin position="317"/>
        <end position="397"/>
    </location>
</feature>
<dbReference type="InterPro" id="IPR003599">
    <property type="entry name" value="Ig_sub"/>
</dbReference>
<protein>
    <recommendedName>
        <fullName evidence="9">Interference hedgehog</fullName>
    </recommendedName>
</protein>
<dbReference type="InterPro" id="IPR036179">
    <property type="entry name" value="Ig-like_dom_sf"/>
</dbReference>
<feature type="domain" description="Ig-like" evidence="5">
    <location>
        <begin position="133"/>
        <end position="207"/>
    </location>
</feature>
<keyword evidence="1" id="KW-0677">Repeat</keyword>
<dbReference type="PANTHER" id="PTHR44170:SF54">
    <property type="entry name" value="FI24025P1"/>
    <property type="match status" value="1"/>
</dbReference>
<evidence type="ECO:0008006" key="9">
    <source>
        <dbReference type="Google" id="ProtNLM"/>
    </source>
</evidence>
<keyword evidence="4" id="KW-1133">Transmembrane helix</keyword>
<comment type="caution">
    <text evidence="7">The sequence shown here is derived from an EMBL/GenBank/DDBJ whole genome shotgun (WGS) entry which is preliminary data.</text>
</comment>
<evidence type="ECO:0000256" key="2">
    <source>
        <dbReference type="ARBA" id="ARBA00023157"/>
    </source>
</evidence>
<feature type="compositionally biased region" description="Basic and acidic residues" evidence="3">
    <location>
        <begin position="449"/>
        <end position="458"/>
    </location>
</feature>
<proteinExistence type="predicted"/>
<dbReference type="GO" id="GO:0016020">
    <property type="term" value="C:membrane"/>
    <property type="evidence" value="ECO:0007669"/>
    <property type="project" value="UniProtKB-SubCell"/>
</dbReference>
<gene>
    <name evidence="7" type="ORF">DPMN_193928</name>
</gene>
<feature type="compositionally biased region" description="Acidic residues" evidence="3">
    <location>
        <begin position="704"/>
        <end position="713"/>
    </location>
</feature>
<evidence type="ECO:0000256" key="1">
    <source>
        <dbReference type="ARBA" id="ARBA00022737"/>
    </source>
</evidence>
<dbReference type="SMART" id="SM00408">
    <property type="entry name" value="IGc2"/>
    <property type="match status" value="4"/>
</dbReference>
<dbReference type="InterPro" id="IPR003598">
    <property type="entry name" value="Ig_sub2"/>
</dbReference>
<sequence>MSPPVCQGNRLKELLLIVASTFIVSANSIIPHFLTEPASAVISPNASATLSCSVFPQGSSISWTFNNKVIDNNSPFKVTSSGLVLPRLPETEKEAVFQCLAITTWGTIISSRAHISLAVLHRFEDRKELYFNVSSGSNVLLPCQPPESRPPAMIMFRHNQSKIYSNDTDRFKILPSGNLQILRVTPADQGQYECMAENKLRGSTRVAKHRIHLHVITTEVPSQEPAVIMPRTEFQATVGDNVIIECSATGNPQPKITWEKYGGSLLPGRYRQNYGNLYLDNVTVEDEGTYICKANNGLNALQREGLKVLTLNVSEPPTIVVKQVEVNVSLGGRIKLVCAVTGRPEPHVTWYHNGKFLQSFSGRNRLYVPHADVSSKGMYQCFADNRAGMVHAEILVNVDITQRDTGTLSDPYQNVTKTLDEMMDANQTSAGQKNNKQRHKGKQKKRKETKIGRRKGENTRNLVPAKLVPPSAPEVKQLSDSSVMLNWTVPDNEGPQVVFFRVQYKKVSPKSNPKENRWKTPDIEIDSHVRTFEVSGLKPRSTYKFRIAAVYSNNNNAHSPNSERFEMQMGRPPQSKPPTNSPIIVELIPIEFQSKYGLNVVWQYHASEDAKASSPIEGFYIHYRPYHTVDPFLNVTLLEPSVRSHLLKDLLPGTEYLIRMQSFNAAGNSSFSNEAVKKTLGTSLQTPHPIVIHIVTTPGQTMPDDNDDDNDGNDSDRRVSGPNAKASNSEMLYMVLGIVLGVIMLLSVVFMCMCWWKQRQQGQQRRMMDAMQNEAAQRGKYIDPNQRIYSDSLSKKMMNGGLNGMNGTVVNGYVPGNNYHKMNINVNPLSEMETLHGDDSLNHYTSTSFHTNGTFPSIHRTSDNNCNNINQSKSLQSSLQHLNQHQRCVPVEGDSEAMGGGESMANPPSPLCNNKVPIHCNTEAHDGRSLSSRSCDHRSCDTGDSSYEDTGGLNSGRHRKRRRRTHYKEQSTKDQATNTDLSSNDGTMELAEYNKSISSSQESGQMVDPSPASILDGGSPSPGSSPV</sequence>
<dbReference type="InterPro" id="IPR013783">
    <property type="entry name" value="Ig-like_fold"/>
</dbReference>
<name>A0A9D4BEG6_DREPO</name>
<dbReference type="GO" id="GO:0098609">
    <property type="term" value="P:cell-cell adhesion"/>
    <property type="evidence" value="ECO:0007669"/>
    <property type="project" value="TreeGrafter"/>
</dbReference>
<evidence type="ECO:0000313" key="7">
    <source>
        <dbReference type="EMBL" id="KAH3692116.1"/>
    </source>
</evidence>
<feature type="domain" description="Fibronectin type-III" evidence="6">
    <location>
        <begin position="581"/>
        <end position="682"/>
    </location>
</feature>
<reference evidence="7" key="2">
    <citation type="submission" date="2020-11" db="EMBL/GenBank/DDBJ databases">
        <authorList>
            <person name="McCartney M.A."/>
            <person name="Auch B."/>
            <person name="Kono T."/>
            <person name="Mallez S."/>
            <person name="Becker A."/>
            <person name="Gohl D.M."/>
            <person name="Silverstein K.A.T."/>
            <person name="Koren S."/>
            <person name="Bechman K.B."/>
            <person name="Herman A."/>
            <person name="Abrahante J.E."/>
            <person name="Garbe J."/>
        </authorList>
    </citation>
    <scope>NUCLEOTIDE SEQUENCE</scope>
    <source>
        <strain evidence="7">Duluth1</strain>
        <tissue evidence="7">Whole animal</tissue>
    </source>
</reference>
<dbReference type="SMART" id="SM00060">
    <property type="entry name" value="FN3"/>
    <property type="match status" value="2"/>
</dbReference>
<feature type="compositionally biased region" description="Polar residues" evidence="3">
    <location>
        <begin position="995"/>
        <end position="1004"/>
    </location>
</feature>
<feature type="compositionally biased region" description="Polar residues" evidence="3">
    <location>
        <begin position="973"/>
        <end position="986"/>
    </location>
</feature>